<keyword evidence="3" id="KW-1185">Reference proteome</keyword>
<accession>A0ABQ1GHJ6</accession>
<keyword evidence="1" id="KW-0812">Transmembrane</keyword>
<feature type="transmembrane region" description="Helical" evidence="1">
    <location>
        <begin position="34"/>
        <end position="53"/>
    </location>
</feature>
<proteinExistence type="predicted"/>
<keyword evidence="1" id="KW-1133">Transmembrane helix</keyword>
<keyword evidence="1" id="KW-0472">Membrane</keyword>
<evidence type="ECO:0008006" key="4">
    <source>
        <dbReference type="Google" id="ProtNLM"/>
    </source>
</evidence>
<evidence type="ECO:0000313" key="2">
    <source>
        <dbReference type="EMBL" id="GGA43869.1"/>
    </source>
</evidence>
<evidence type="ECO:0000313" key="3">
    <source>
        <dbReference type="Proteomes" id="UP000627464"/>
    </source>
</evidence>
<comment type="caution">
    <text evidence="2">The sequence shown here is derived from an EMBL/GenBank/DDBJ whole genome shotgun (WGS) entry which is preliminary data.</text>
</comment>
<protein>
    <recommendedName>
        <fullName evidence="4">Addiction module toxin RelE</fullName>
    </recommendedName>
</protein>
<organism evidence="2 3">
    <name type="scientific">Hafnia psychrotolerans</name>
    <dbReference type="NCBI Taxonomy" id="1477018"/>
    <lineage>
        <taxon>Bacteria</taxon>
        <taxon>Pseudomonadati</taxon>
        <taxon>Pseudomonadota</taxon>
        <taxon>Gammaproteobacteria</taxon>
        <taxon>Enterobacterales</taxon>
        <taxon>Hafniaceae</taxon>
        <taxon>Hafnia</taxon>
    </lineage>
</organism>
<dbReference type="Proteomes" id="UP000627464">
    <property type="component" value="Unassembled WGS sequence"/>
</dbReference>
<reference evidence="3" key="1">
    <citation type="journal article" date="2019" name="Int. J. Syst. Evol. Microbiol.">
        <title>The Global Catalogue of Microorganisms (GCM) 10K type strain sequencing project: providing services to taxonomists for standard genome sequencing and annotation.</title>
        <authorList>
            <consortium name="The Broad Institute Genomics Platform"/>
            <consortium name="The Broad Institute Genome Sequencing Center for Infectious Disease"/>
            <person name="Wu L."/>
            <person name="Ma J."/>
        </authorList>
    </citation>
    <scope>NUCLEOTIDE SEQUENCE [LARGE SCALE GENOMIC DNA]</scope>
    <source>
        <strain evidence="3">CGMCC 1.12806</strain>
    </source>
</reference>
<name>A0ABQ1GHJ6_9GAMM</name>
<evidence type="ECO:0000256" key="1">
    <source>
        <dbReference type="SAM" id="Phobius"/>
    </source>
</evidence>
<sequence>MAALRRVVWWLNTPSKPVLSILRSYNAKSRIARLMYWVAELEIGTYLIVYNILEYDYVSKR</sequence>
<dbReference type="EMBL" id="BMFZ01000004">
    <property type="protein sequence ID" value="GGA43869.1"/>
    <property type="molecule type" value="Genomic_DNA"/>
</dbReference>
<gene>
    <name evidence="2" type="ORF">GCM10011328_18640</name>
</gene>